<evidence type="ECO:0000256" key="1">
    <source>
        <dbReference type="SAM" id="Phobius"/>
    </source>
</evidence>
<evidence type="ECO:0000313" key="2">
    <source>
        <dbReference type="EMBL" id="RWX50977.1"/>
    </source>
</evidence>
<dbReference type="AlphaFoldDB" id="A0A444JD95"/>
<dbReference type="Proteomes" id="UP000288892">
    <property type="component" value="Unassembled WGS sequence"/>
</dbReference>
<dbReference type="EMBL" id="MTKS01000237">
    <property type="protein sequence ID" value="RWX50977.1"/>
    <property type="molecule type" value="Genomic_DNA"/>
</dbReference>
<evidence type="ECO:0000313" key="3">
    <source>
        <dbReference type="Proteomes" id="UP000288892"/>
    </source>
</evidence>
<comment type="caution">
    <text evidence="2">The sequence shown here is derived from an EMBL/GenBank/DDBJ whole genome shotgun (WGS) entry which is preliminary data.</text>
</comment>
<proteinExistence type="predicted"/>
<feature type="transmembrane region" description="Helical" evidence="1">
    <location>
        <begin position="12"/>
        <end position="35"/>
    </location>
</feature>
<protein>
    <submittedName>
        <fullName evidence="2">Uncharacterized protein</fullName>
    </submittedName>
</protein>
<keyword evidence="1" id="KW-1133">Transmembrane helix</keyword>
<feature type="non-terminal residue" evidence="2">
    <location>
        <position position="157"/>
    </location>
</feature>
<reference evidence="2 3" key="1">
    <citation type="submission" date="2017-01" db="EMBL/GenBank/DDBJ databases">
        <title>The cable genome- insights into the physiology and evolution of filamentous bacteria capable of sulfide oxidation via long distance electron transfer.</title>
        <authorList>
            <person name="Schreiber L."/>
            <person name="Bjerg J.T."/>
            <person name="Boggild A."/>
            <person name="Van De Vossenberg J."/>
            <person name="Meysman F."/>
            <person name="Nielsen L.P."/>
            <person name="Schramm A."/>
            <person name="Kjeldsen K.U."/>
        </authorList>
    </citation>
    <scope>NUCLEOTIDE SEQUENCE [LARGE SCALE GENOMIC DNA]</scope>
    <source>
        <strain evidence="2">A5</strain>
    </source>
</reference>
<organism evidence="2 3">
    <name type="scientific">Candidatus Electrothrix marina</name>
    <dbReference type="NCBI Taxonomy" id="1859130"/>
    <lineage>
        <taxon>Bacteria</taxon>
        <taxon>Pseudomonadati</taxon>
        <taxon>Thermodesulfobacteriota</taxon>
        <taxon>Desulfobulbia</taxon>
        <taxon>Desulfobulbales</taxon>
        <taxon>Desulfobulbaceae</taxon>
        <taxon>Candidatus Electrothrix</taxon>
    </lineage>
</organism>
<gene>
    <name evidence="2" type="ORF">VU01_12371</name>
</gene>
<sequence>MKNRKKKESRVFDVILLLFFGLFTAGITSVLFYVYPVSVLTCEYVEPNQVNCRLQERAVGLIPIQETAIVDLKGAYVTKEVTEIRRDGRKERLVTDRVVLQTGSDKIPLNSFDESGGFLAQNTADKIKEFLRSSTEEPLRVWQATWVPMGISLFFFP</sequence>
<keyword evidence="1" id="KW-0472">Membrane</keyword>
<accession>A0A444JD95</accession>
<keyword evidence="1" id="KW-0812">Transmembrane</keyword>
<name>A0A444JD95_9BACT</name>
<keyword evidence="3" id="KW-1185">Reference proteome</keyword>